<dbReference type="SUPFAM" id="SSF81296">
    <property type="entry name" value="E set domains"/>
    <property type="match status" value="1"/>
</dbReference>
<dbReference type="InterPro" id="IPR013783">
    <property type="entry name" value="Ig-like_fold"/>
</dbReference>
<organism evidence="3 4">
    <name type="scientific">Flagellimonas spongiicola</name>
    <dbReference type="NCBI Taxonomy" id="2942208"/>
    <lineage>
        <taxon>Bacteria</taxon>
        <taxon>Pseudomonadati</taxon>
        <taxon>Bacteroidota</taxon>
        <taxon>Flavobacteriia</taxon>
        <taxon>Flavobacteriales</taxon>
        <taxon>Flavobacteriaceae</taxon>
        <taxon>Flagellimonas</taxon>
    </lineage>
</organism>
<comment type="caution">
    <text evidence="3">The sequence shown here is derived from an EMBL/GenBank/DDBJ whole genome shotgun (WGS) entry which is preliminary data.</text>
</comment>
<dbReference type="Gene3D" id="2.60.40.10">
    <property type="entry name" value="Immunoglobulins"/>
    <property type="match status" value="1"/>
</dbReference>
<accession>A0ABT0PRX5</accession>
<dbReference type="EMBL" id="JAMFMA010000002">
    <property type="protein sequence ID" value="MCL6274137.1"/>
    <property type="molecule type" value="Genomic_DNA"/>
</dbReference>
<keyword evidence="4" id="KW-1185">Reference proteome</keyword>
<sequence>MKKIVYVSIVLVATGLFALSCSKDDDQSVPDESTTLCIKSFSPSSGDHGATVEITGKNFASTAAGNKVTFNGQTATIDAATTTLLTVTVPEGATTGKIEVEVDGEEASSSTNFSVVDRKPTISLTPDNDYKTNRFEVGESVFMILSMEVPEGLESFDLVKSVDGETAASVFSEEIKAAIAAQTEGDVEYAIPVDDAVGSVVVLTFQVKDTDDEEFTTVTYEFQVVAQGQGGSGGKYPLLNVYNNLETPITLGSQGNFEIGNLFKSSNGDVYTNGQAEELSSDDRITIDMAFGVLGLDGTAGDQFPNLISPHLLAGKEFADPFGNQAPETTFRAEEEMNFASITSTDVDQIIDHSTGTVLDNIAITKDGIYSFVNGAGVKGYIQVISVTGEGNNRTTEIKVLSQILP</sequence>
<feature type="chain" id="PRO_5046586588" evidence="1">
    <location>
        <begin position="19"/>
        <end position="406"/>
    </location>
</feature>
<protein>
    <submittedName>
        <fullName evidence="3">IPT/TIG domain-containing protein</fullName>
    </submittedName>
</protein>
<name>A0ABT0PRX5_9FLAO</name>
<dbReference type="Proteomes" id="UP001203607">
    <property type="component" value="Unassembled WGS sequence"/>
</dbReference>
<feature type="domain" description="IPT/TIG" evidence="2">
    <location>
        <begin position="37"/>
        <end position="114"/>
    </location>
</feature>
<evidence type="ECO:0000256" key="1">
    <source>
        <dbReference type="SAM" id="SignalP"/>
    </source>
</evidence>
<evidence type="ECO:0000313" key="4">
    <source>
        <dbReference type="Proteomes" id="UP001203607"/>
    </source>
</evidence>
<gene>
    <name evidence="3" type="ORF">M3P19_08950</name>
</gene>
<dbReference type="RefSeq" id="WP_249657325.1">
    <property type="nucleotide sequence ID" value="NZ_JAMFMA010000002.1"/>
</dbReference>
<dbReference type="InterPro" id="IPR002909">
    <property type="entry name" value="IPT_dom"/>
</dbReference>
<evidence type="ECO:0000313" key="3">
    <source>
        <dbReference type="EMBL" id="MCL6274137.1"/>
    </source>
</evidence>
<dbReference type="InterPro" id="IPR014756">
    <property type="entry name" value="Ig_E-set"/>
</dbReference>
<dbReference type="PROSITE" id="PS51257">
    <property type="entry name" value="PROKAR_LIPOPROTEIN"/>
    <property type="match status" value="1"/>
</dbReference>
<reference evidence="3 4" key="1">
    <citation type="submission" date="2022-05" db="EMBL/GenBank/DDBJ databases">
        <authorList>
            <person name="Park J.-S."/>
        </authorList>
    </citation>
    <scope>NUCLEOTIDE SEQUENCE [LARGE SCALE GENOMIC DNA]</scope>
    <source>
        <strain evidence="3 4">2012CJ35-5</strain>
    </source>
</reference>
<keyword evidence="1" id="KW-0732">Signal</keyword>
<proteinExistence type="predicted"/>
<evidence type="ECO:0000259" key="2">
    <source>
        <dbReference type="Pfam" id="PF01833"/>
    </source>
</evidence>
<feature type="signal peptide" evidence="1">
    <location>
        <begin position="1"/>
        <end position="18"/>
    </location>
</feature>
<dbReference type="Pfam" id="PF01833">
    <property type="entry name" value="TIG"/>
    <property type="match status" value="1"/>
</dbReference>